<gene>
    <name evidence="1" type="ORF">PROFUN_16309</name>
</gene>
<name>A0A2P6MRL3_9EUKA</name>
<proteinExistence type="predicted"/>
<evidence type="ECO:0000313" key="2">
    <source>
        <dbReference type="Proteomes" id="UP000241769"/>
    </source>
</evidence>
<evidence type="ECO:0000313" key="1">
    <source>
        <dbReference type="EMBL" id="PRP74316.1"/>
    </source>
</evidence>
<protein>
    <submittedName>
        <fullName evidence="1">Uncharacterized protein</fullName>
    </submittedName>
</protein>
<accession>A0A2P6MRL3</accession>
<dbReference type="EMBL" id="MDYQ01000476">
    <property type="protein sequence ID" value="PRP74316.1"/>
    <property type="molecule type" value="Genomic_DNA"/>
</dbReference>
<reference evidence="1 2" key="1">
    <citation type="journal article" date="2018" name="Genome Biol. Evol.">
        <title>Multiple Roots of Fruiting Body Formation in Amoebozoa.</title>
        <authorList>
            <person name="Hillmann F."/>
            <person name="Forbes G."/>
            <person name="Novohradska S."/>
            <person name="Ferling I."/>
            <person name="Riege K."/>
            <person name="Groth M."/>
            <person name="Westermann M."/>
            <person name="Marz M."/>
            <person name="Spaller T."/>
            <person name="Winckler T."/>
            <person name="Schaap P."/>
            <person name="Glockner G."/>
        </authorList>
    </citation>
    <scope>NUCLEOTIDE SEQUENCE [LARGE SCALE GENOMIC DNA]</scope>
    <source>
        <strain evidence="1 2">Jena</strain>
    </source>
</reference>
<dbReference type="AlphaFoldDB" id="A0A2P6MRL3"/>
<feature type="non-terminal residue" evidence="1">
    <location>
        <position position="1"/>
    </location>
</feature>
<organism evidence="1 2">
    <name type="scientific">Planoprotostelium fungivorum</name>
    <dbReference type="NCBI Taxonomy" id="1890364"/>
    <lineage>
        <taxon>Eukaryota</taxon>
        <taxon>Amoebozoa</taxon>
        <taxon>Evosea</taxon>
        <taxon>Variosea</taxon>
        <taxon>Cavosteliida</taxon>
        <taxon>Cavosteliaceae</taxon>
        <taxon>Planoprotostelium</taxon>
    </lineage>
</organism>
<comment type="caution">
    <text evidence="1">The sequence shown here is derived from an EMBL/GenBank/DDBJ whole genome shotgun (WGS) entry which is preliminary data.</text>
</comment>
<keyword evidence="2" id="KW-1185">Reference proteome</keyword>
<dbReference type="Proteomes" id="UP000241769">
    <property type="component" value="Unassembled WGS sequence"/>
</dbReference>
<dbReference type="InParanoid" id="A0A2P6MRL3"/>
<sequence>NCQSILRKYINDCQKMVSVIIVLSRILHICKVYLQLNQWSGYNSMFLLLTEY</sequence>